<dbReference type="NCBIfam" id="NF003549">
    <property type="entry name" value="PRK05205.1-5"/>
    <property type="match status" value="1"/>
</dbReference>
<dbReference type="GO" id="GO:0004845">
    <property type="term" value="F:uracil phosphoribosyltransferase activity"/>
    <property type="evidence" value="ECO:0007669"/>
    <property type="project" value="UniProtKB-UniRule"/>
</dbReference>
<dbReference type="InterPro" id="IPR050137">
    <property type="entry name" value="PyrR_bifunctional"/>
</dbReference>
<evidence type="ECO:0000259" key="5">
    <source>
        <dbReference type="Pfam" id="PF00156"/>
    </source>
</evidence>
<evidence type="ECO:0000256" key="2">
    <source>
        <dbReference type="ARBA" id="ARBA00023015"/>
    </source>
</evidence>
<dbReference type="PANTHER" id="PTHR11608:SF0">
    <property type="entry name" value="BIFUNCTIONAL PROTEIN PYRR"/>
    <property type="match status" value="1"/>
</dbReference>
<dbReference type="FunFam" id="3.40.50.2020:FF:000020">
    <property type="entry name" value="Bifunctional protein PyrR"/>
    <property type="match status" value="1"/>
</dbReference>
<dbReference type="Gene3D" id="3.40.50.2020">
    <property type="match status" value="1"/>
</dbReference>
<dbReference type="KEGG" id="hhg:XM38_037300"/>
<dbReference type="Pfam" id="PF00156">
    <property type="entry name" value="Pribosyltran"/>
    <property type="match status" value="1"/>
</dbReference>
<dbReference type="SUPFAM" id="SSF53271">
    <property type="entry name" value="PRTase-like"/>
    <property type="match status" value="1"/>
</dbReference>
<dbReference type="EMBL" id="CP021983">
    <property type="protein sequence ID" value="ASC72771.1"/>
    <property type="molecule type" value="Genomic_DNA"/>
</dbReference>
<comment type="catalytic activity">
    <reaction evidence="4">
        <text>UMP + diphosphate = 5-phospho-alpha-D-ribose 1-diphosphate + uracil</text>
        <dbReference type="Rhea" id="RHEA:13017"/>
        <dbReference type="ChEBI" id="CHEBI:17568"/>
        <dbReference type="ChEBI" id="CHEBI:33019"/>
        <dbReference type="ChEBI" id="CHEBI:57865"/>
        <dbReference type="ChEBI" id="CHEBI:58017"/>
        <dbReference type="EC" id="2.4.2.9"/>
    </reaction>
</comment>
<comment type="similarity">
    <text evidence="1 4">Belongs to the purine/pyrimidine phosphoribosyltransferase family. PyrR subfamily.</text>
</comment>
<evidence type="ECO:0000313" key="7">
    <source>
        <dbReference type="Proteomes" id="UP000191901"/>
    </source>
</evidence>
<dbReference type="InterPro" id="IPR029057">
    <property type="entry name" value="PRTase-like"/>
</dbReference>
<dbReference type="OrthoDB" id="9802227at2"/>
<name>A0A1Z3HR40_9CYAN</name>
<reference evidence="6 7" key="1">
    <citation type="journal article" date="2016" name="Biochim. Biophys. Acta">
        <title>Characterization of red-shifted phycobilisomes isolated from the chlorophyll f-containing cyanobacterium Halomicronema hongdechloris.</title>
        <authorList>
            <person name="Li Y."/>
            <person name="Lin Y."/>
            <person name="Garvey C.J."/>
            <person name="Birch D."/>
            <person name="Corkery R.W."/>
            <person name="Loughlin P.C."/>
            <person name="Scheer H."/>
            <person name="Willows R.D."/>
            <person name="Chen M."/>
        </authorList>
    </citation>
    <scope>NUCLEOTIDE SEQUENCE [LARGE SCALE GENOMIC DNA]</scope>
    <source>
        <strain evidence="6 7">C2206</strain>
    </source>
</reference>
<evidence type="ECO:0000256" key="3">
    <source>
        <dbReference type="ARBA" id="ARBA00023163"/>
    </source>
</evidence>
<organism evidence="6 7">
    <name type="scientific">Halomicronema hongdechloris C2206</name>
    <dbReference type="NCBI Taxonomy" id="1641165"/>
    <lineage>
        <taxon>Bacteria</taxon>
        <taxon>Bacillati</taxon>
        <taxon>Cyanobacteriota</taxon>
        <taxon>Cyanophyceae</taxon>
        <taxon>Nodosilineales</taxon>
        <taxon>Nodosilineaceae</taxon>
        <taxon>Halomicronema</taxon>
    </lineage>
</organism>
<dbReference type="InterPro" id="IPR023050">
    <property type="entry name" value="PyrR"/>
</dbReference>
<dbReference type="STRING" id="1641165.XM38_27615"/>
<keyword evidence="2 4" id="KW-0805">Transcription regulation</keyword>
<dbReference type="HAMAP" id="MF_01219">
    <property type="entry name" value="PyrR"/>
    <property type="match status" value="1"/>
</dbReference>
<keyword evidence="4" id="KW-0328">Glycosyltransferase</keyword>
<sequence length="178" mass="19744">MFPTVVEILSADELRRTLNRLASEIVERASAVSDLVLVGIYTRGVPLAQSLAQQIQHLENYQVPLGALDITFYRDDLDKIGIRTPARTSIPFDLAGKTVVLVDDVIYSGRTIRAALNAINDYGRPDVIRLAALIDRGHRQVPIHPDFVGKTLPTSREESVRVFVQDIDGQDGVQLLTR</sequence>
<proteinExistence type="inferred from homology"/>
<evidence type="ECO:0000256" key="1">
    <source>
        <dbReference type="ARBA" id="ARBA00005565"/>
    </source>
</evidence>
<evidence type="ECO:0000313" key="6">
    <source>
        <dbReference type="EMBL" id="ASC72771.1"/>
    </source>
</evidence>
<comment type="function">
    <text evidence="4">Regulates the transcription of the pyrimidine nucleotide (pyr) operon in response to exogenous pyrimidines.</text>
</comment>
<dbReference type="RefSeq" id="WP_080814335.1">
    <property type="nucleotide sequence ID" value="NZ_CP021983.2"/>
</dbReference>
<evidence type="ECO:0000256" key="4">
    <source>
        <dbReference type="HAMAP-Rule" id="MF_01219"/>
    </source>
</evidence>
<dbReference type="Proteomes" id="UP000191901">
    <property type="component" value="Chromosome"/>
</dbReference>
<feature type="short sequence motif" description="PRPP-binding" evidence="4">
    <location>
        <begin position="99"/>
        <end position="111"/>
    </location>
</feature>
<keyword evidence="7" id="KW-1185">Reference proteome</keyword>
<dbReference type="InterPro" id="IPR000836">
    <property type="entry name" value="PRTase_dom"/>
</dbReference>
<dbReference type="EC" id="2.4.2.9" evidence="4"/>
<keyword evidence="3 4" id="KW-0804">Transcription</keyword>
<accession>A0A1Z3HR40</accession>
<dbReference type="AlphaFoldDB" id="A0A1Z3HR40"/>
<dbReference type="CDD" id="cd06223">
    <property type="entry name" value="PRTases_typeI"/>
    <property type="match status" value="1"/>
</dbReference>
<dbReference type="NCBIfam" id="NF003545">
    <property type="entry name" value="PRK05205.1-1"/>
    <property type="match status" value="1"/>
</dbReference>
<protein>
    <recommendedName>
        <fullName evidence="4">Bifunctional protein PyrR</fullName>
    </recommendedName>
    <domain>
        <recommendedName>
            <fullName evidence="4">Pyrimidine operon regulatory protein</fullName>
        </recommendedName>
    </domain>
    <domain>
        <recommendedName>
            <fullName evidence="4">Uracil phosphoribosyltransferase</fullName>
            <shortName evidence="4">UPRTase</shortName>
            <ecNumber evidence="4">2.4.2.9</ecNumber>
        </recommendedName>
    </domain>
</protein>
<dbReference type="GO" id="GO:0006355">
    <property type="term" value="P:regulation of DNA-templated transcription"/>
    <property type="evidence" value="ECO:0007669"/>
    <property type="project" value="UniProtKB-UniRule"/>
</dbReference>
<keyword evidence="4" id="KW-0808">Transferase</keyword>
<dbReference type="PANTHER" id="PTHR11608">
    <property type="entry name" value="BIFUNCTIONAL PROTEIN PYRR"/>
    <property type="match status" value="1"/>
</dbReference>
<feature type="domain" description="Phosphoribosyltransferase" evidence="5">
    <location>
        <begin position="10"/>
        <end position="153"/>
    </location>
</feature>
<gene>
    <name evidence="4 6" type="primary">pyrR</name>
    <name evidence="6" type="ORF">XM38_037300</name>
</gene>
<comment type="function">
    <text evidence="4">Also displays a weak uracil phosphoribosyltransferase activity which is not physiologically significant.</text>
</comment>